<keyword evidence="3" id="KW-1185">Reference proteome</keyword>
<proteinExistence type="predicted"/>
<accession>A0A8X8B2U7</accession>
<dbReference type="OrthoDB" id="63113at2759"/>
<evidence type="ECO:0000256" key="1">
    <source>
        <dbReference type="SAM" id="MobiDB-lite"/>
    </source>
</evidence>
<dbReference type="Proteomes" id="UP000886595">
    <property type="component" value="Unassembled WGS sequence"/>
</dbReference>
<name>A0A8X8B2U7_BRACI</name>
<gene>
    <name evidence="2" type="ORF">Bca52824_015047</name>
</gene>
<comment type="caution">
    <text evidence="2">The sequence shown here is derived from an EMBL/GenBank/DDBJ whole genome shotgun (WGS) entry which is preliminary data.</text>
</comment>
<feature type="region of interest" description="Disordered" evidence="1">
    <location>
        <begin position="38"/>
        <end position="70"/>
    </location>
</feature>
<dbReference type="AlphaFoldDB" id="A0A8X8B2U7"/>
<evidence type="ECO:0000313" key="3">
    <source>
        <dbReference type="Proteomes" id="UP000886595"/>
    </source>
</evidence>
<evidence type="ECO:0000313" key="2">
    <source>
        <dbReference type="EMBL" id="KAG2321834.1"/>
    </source>
</evidence>
<protein>
    <submittedName>
        <fullName evidence="2">Uncharacterized protein</fullName>
    </submittedName>
</protein>
<sequence>MSTPPTLTVTNQQAAQPPINTPAFRTFFSRLTTSIHDGLSQRPPWAGARRSELHGATRIPRRRSVPDQEEPHLLQGELHHRLRIPRPRLLPLLAPSLLH</sequence>
<dbReference type="EMBL" id="JAAMPC010000003">
    <property type="protein sequence ID" value="KAG2321834.1"/>
    <property type="molecule type" value="Genomic_DNA"/>
</dbReference>
<organism evidence="2 3">
    <name type="scientific">Brassica carinata</name>
    <name type="common">Ethiopian mustard</name>
    <name type="synonym">Abyssinian cabbage</name>
    <dbReference type="NCBI Taxonomy" id="52824"/>
    <lineage>
        <taxon>Eukaryota</taxon>
        <taxon>Viridiplantae</taxon>
        <taxon>Streptophyta</taxon>
        <taxon>Embryophyta</taxon>
        <taxon>Tracheophyta</taxon>
        <taxon>Spermatophyta</taxon>
        <taxon>Magnoliopsida</taxon>
        <taxon>eudicotyledons</taxon>
        <taxon>Gunneridae</taxon>
        <taxon>Pentapetalae</taxon>
        <taxon>rosids</taxon>
        <taxon>malvids</taxon>
        <taxon>Brassicales</taxon>
        <taxon>Brassicaceae</taxon>
        <taxon>Brassiceae</taxon>
        <taxon>Brassica</taxon>
    </lineage>
</organism>
<reference evidence="2 3" key="1">
    <citation type="submission" date="2020-02" db="EMBL/GenBank/DDBJ databases">
        <authorList>
            <person name="Ma Q."/>
            <person name="Huang Y."/>
            <person name="Song X."/>
            <person name="Pei D."/>
        </authorList>
    </citation>
    <scope>NUCLEOTIDE SEQUENCE [LARGE SCALE GENOMIC DNA]</scope>
    <source>
        <strain evidence="2">Sxm20200214</strain>
        <tissue evidence="2">Leaf</tissue>
    </source>
</reference>